<dbReference type="RefSeq" id="XP_019613760.1">
    <property type="nucleotide sequence ID" value="XM_019758201.1"/>
</dbReference>
<feature type="coiled-coil region" evidence="3">
    <location>
        <begin position="29"/>
        <end position="63"/>
    </location>
</feature>
<feature type="region of interest" description="Disordered" evidence="4">
    <location>
        <begin position="584"/>
        <end position="637"/>
    </location>
</feature>
<dbReference type="InterPro" id="IPR051712">
    <property type="entry name" value="ARTD-AVP"/>
</dbReference>
<dbReference type="GO" id="GO:0005634">
    <property type="term" value="C:nucleus"/>
    <property type="evidence" value="ECO:0007669"/>
    <property type="project" value="TreeGrafter"/>
</dbReference>
<feature type="region of interest" description="Disordered" evidence="4">
    <location>
        <begin position="689"/>
        <end position="735"/>
    </location>
</feature>
<feature type="compositionally biased region" description="Polar residues" evidence="4">
    <location>
        <begin position="288"/>
        <end position="304"/>
    </location>
</feature>
<proteinExistence type="inferred from homology"/>
<gene>
    <name evidence="7 8 9" type="primary">LOC109461798</name>
</gene>
<evidence type="ECO:0000256" key="2">
    <source>
        <dbReference type="RuleBase" id="RU362114"/>
    </source>
</evidence>
<dbReference type="SUPFAM" id="SSF56399">
    <property type="entry name" value="ADP-ribosylation"/>
    <property type="match status" value="1"/>
</dbReference>
<feature type="compositionally biased region" description="Low complexity" evidence="4">
    <location>
        <begin position="702"/>
        <end position="717"/>
    </location>
</feature>
<dbReference type="AlphaFoldDB" id="A0A6P4XBD6"/>
<evidence type="ECO:0000256" key="3">
    <source>
        <dbReference type="SAM" id="Coils"/>
    </source>
</evidence>
<organism evidence="6 7">
    <name type="scientific">Branchiostoma belcheri</name>
    <name type="common">Amphioxus</name>
    <dbReference type="NCBI Taxonomy" id="7741"/>
    <lineage>
        <taxon>Eukaryota</taxon>
        <taxon>Metazoa</taxon>
        <taxon>Chordata</taxon>
        <taxon>Cephalochordata</taxon>
        <taxon>Leptocardii</taxon>
        <taxon>Amphioxiformes</taxon>
        <taxon>Branchiostomatidae</taxon>
        <taxon>Branchiostoma</taxon>
    </lineage>
</organism>
<comment type="similarity">
    <text evidence="1">Belongs to the ARTD/PARP family.</text>
</comment>
<evidence type="ECO:0000259" key="5">
    <source>
        <dbReference type="PROSITE" id="PS51059"/>
    </source>
</evidence>
<keyword evidence="2" id="KW-0808">Transferase</keyword>
<accession>A0A6P4XBD6</accession>
<dbReference type="EC" id="2.4.2.-" evidence="2"/>
<keyword evidence="3" id="KW-0175">Coiled coil</keyword>
<evidence type="ECO:0000313" key="9">
    <source>
        <dbReference type="RefSeq" id="XP_019613763.1"/>
    </source>
</evidence>
<feature type="compositionally biased region" description="Polar residues" evidence="4">
    <location>
        <begin position="255"/>
        <end position="267"/>
    </location>
</feature>
<evidence type="ECO:0000313" key="7">
    <source>
        <dbReference type="RefSeq" id="XP_019613760.1"/>
    </source>
</evidence>
<reference evidence="7 8" key="1">
    <citation type="submission" date="2025-04" db="UniProtKB">
        <authorList>
            <consortium name="RefSeq"/>
        </authorList>
    </citation>
    <scope>IDENTIFICATION</scope>
    <source>
        <tissue evidence="7 8">Gonad</tissue>
    </source>
</reference>
<feature type="region of interest" description="Disordered" evidence="4">
    <location>
        <begin position="286"/>
        <end position="310"/>
    </location>
</feature>
<evidence type="ECO:0000256" key="4">
    <source>
        <dbReference type="SAM" id="MobiDB-lite"/>
    </source>
</evidence>
<dbReference type="KEGG" id="bbel:109461798"/>
<feature type="compositionally biased region" description="Basic and acidic residues" evidence="4">
    <location>
        <begin position="525"/>
        <end position="543"/>
    </location>
</feature>
<sequence length="832" mass="92830">MAEGMDPDLDLSAERAGFFYTDDDGVGFLTEEERRDYELAKQLEEEERQLDREREEQAQMDRAIAESLRTGDEDMLQTEAVGIDYQQELREQLQLAEVLQRSMADPDSPLSNFRGPDMPTLPDGVDINTAQAILTALGANTSNQSVGMDTADGVNNNEDSPMLGSVRRELRLQEEVRLRSQGSPWGQGSRSDEEGDADRERRMQAEWEREEAEEDMVLEQVLSQQCPQVANTGPAARRRQRPIHTNGRLEEDFQEATTSSGMDQSVPSRRRSVEIEDDVADELRMNGAQGNTSDENMAASTSGTQRRRSVDMEEDVAEEIRIAMGAAANHSTNTLVFKPQSGAAASSNTGGAASFPPAGAMKPYPVDPDYDEELPCNWTLGLDREQVYHRIRLLTTSEEYRLIAEEFSRVNITVDAIERVQNPHLWGRLQYEKHNMKEICRSDSFDLNEQYLFHGTQSQAVNQICEEGLDQRLSRIGNFGRGIYFSDDPRKCVDYSASNSDQDSNPCILKCRVLLGDVKVYPHGQTDKDLRREPLRENREEGMPKSYDSVQGCVREYREFVIYSSYRTLPEYIIYYRVPGTAGRTTQVPNGVPTVSSTVPKSPSPSTDTHAEIEDESEEMDASPTSMGDEHPEVKPGHDGNDAAVAMATGSDMPPAASVGTGEELDAHEERIRRVRAIVQAERRAEAEARQRKLEASAQNMGDGAAQAKAQGQGAEGSDPAASTKPPTEELDEHEAKLRRVRKIVQDRRKLEKLMKKAGKESDIAALMKVYDETYGQGPQDDSDDPVTIVMAYLIPEFLEVTGTNDMETAKDFLKSAGMDLMKAINLYFSCH</sequence>
<name>A0A6P4XBD6_BRABE</name>
<dbReference type="GO" id="GO:1990404">
    <property type="term" value="F:NAD+-protein mono-ADP-ribosyltransferase activity"/>
    <property type="evidence" value="ECO:0007669"/>
    <property type="project" value="TreeGrafter"/>
</dbReference>
<feature type="compositionally biased region" description="Basic and acidic residues" evidence="4">
    <location>
        <begin position="628"/>
        <end position="637"/>
    </location>
</feature>
<keyword evidence="2" id="KW-0520">NAD</keyword>
<evidence type="ECO:0000313" key="8">
    <source>
        <dbReference type="RefSeq" id="XP_019613762.1"/>
    </source>
</evidence>
<feature type="compositionally biased region" description="Low complexity" evidence="4">
    <location>
        <begin position="592"/>
        <end position="607"/>
    </location>
</feature>
<evidence type="ECO:0000256" key="1">
    <source>
        <dbReference type="ARBA" id="ARBA00024347"/>
    </source>
</evidence>
<dbReference type="PANTHER" id="PTHR45740">
    <property type="entry name" value="POLY [ADP-RIBOSE] POLYMERASE"/>
    <property type="match status" value="1"/>
</dbReference>
<dbReference type="Proteomes" id="UP000515135">
    <property type="component" value="Unplaced"/>
</dbReference>
<dbReference type="PROSITE" id="PS51059">
    <property type="entry name" value="PARP_CATALYTIC"/>
    <property type="match status" value="1"/>
</dbReference>
<protein>
    <recommendedName>
        <fullName evidence="2">Poly [ADP-ribose] polymerase</fullName>
        <shortName evidence="2">PARP</shortName>
        <ecNumber evidence="2">2.4.2.-</ecNumber>
    </recommendedName>
</protein>
<keyword evidence="6" id="KW-1185">Reference proteome</keyword>
<evidence type="ECO:0000313" key="6">
    <source>
        <dbReference type="Proteomes" id="UP000515135"/>
    </source>
</evidence>
<dbReference type="RefSeq" id="XP_019613762.1">
    <property type="nucleotide sequence ID" value="XM_019758203.1"/>
</dbReference>
<dbReference type="CDD" id="cd22249">
    <property type="entry name" value="UDM1_RNF168_RNF169-like"/>
    <property type="match status" value="1"/>
</dbReference>
<dbReference type="Pfam" id="PF00644">
    <property type="entry name" value="PARP"/>
    <property type="match status" value="1"/>
</dbReference>
<feature type="domain" description="PARP catalytic" evidence="5">
    <location>
        <begin position="374"/>
        <end position="597"/>
    </location>
</feature>
<dbReference type="GeneID" id="109461798"/>
<feature type="region of interest" description="Disordered" evidence="4">
    <location>
        <begin position="525"/>
        <end position="546"/>
    </location>
</feature>
<dbReference type="PANTHER" id="PTHR45740:SF2">
    <property type="entry name" value="POLY [ADP-RIBOSE] POLYMERASE"/>
    <property type="match status" value="1"/>
</dbReference>
<feature type="compositionally biased region" description="Basic and acidic residues" evidence="4">
    <location>
        <begin position="198"/>
        <end position="207"/>
    </location>
</feature>
<dbReference type="InterPro" id="IPR012317">
    <property type="entry name" value="Poly(ADP-ribose)pol_cat_dom"/>
</dbReference>
<dbReference type="GO" id="GO:0003950">
    <property type="term" value="F:NAD+ poly-ADP-ribosyltransferase activity"/>
    <property type="evidence" value="ECO:0007669"/>
    <property type="project" value="UniProtKB-UniRule"/>
</dbReference>
<feature type="region of interest" description="Disordered" evidence="4">
    <location>
        <begin position="228"/>
        <end position="272"/>
    </location>
</feature>
<feature type="region of interest" description="Disordered" evidence="4">
    <location>
        <begin position="176"/>
        <end position="214"/>
    </location>
</feature>
<dbReference type="Gene3D" id="1.10.8.10">
    <property type="entry name" value="DNA helicase RuvA subunit, C-terminal domain"/>
    <property type="match status" value="1"/>
</dbReference>
<dbReference type="Gene3D" id="3.90.228.10">
    <property type="match status" value="1"/>
</dbReference>
<keyword evidence="2" id="KW-0328">Glycosyltransferase</keyword>
<dbReference type="Pfam" id="PF14555">
    <property type="entry name" value="UBA_4"/>
    <property type="match status" value="1"/>
</dbReference>
<dbReference type="OrthoDB" id="8062037at2759"/>
<dbReference type="RefSeq" id="XP_019613763.1">
    <property type="nucleotide sequence ID" value="XM_019758204.1"/>
</dbReference>